<keyword evidence="1" id="KW-1133">Transmembrane helix</keyword>
<dbReference type="EMBL" id="JAHESF010000036">
    <property type="protein sequence ID" value="MBT1700198.1"/>
    <property type="molecule type" value="Genomic_DNA"/>
</dbReference>
<evidence type="ECO:0000313" key="2">
    <source>
        <dbReference type="EMBL" id="MBT1700198.1"/>
    </source>
</evidence>
<sequence length="94" mass="10733">MNQDHSTTEWVGVIAGIFTAASLLPQLIRLVRNKKAEDISLFFLIILFCGLGLWVWYGFLRSDIPIIATNAFSLLVNTAMIILGIKYKRKRYRS</sequence>
<dbReference type="AlphaFoldDB" id="A0AAP2DRX5"/>
<dbReference type="Gene3D" id="1.20.1280.290">
    <property type="match status" value="1"/>
</dbReference>
<dbReference type="InterPro" id="IPR004316">
    <property type="entry name" value="SWEET_rpt"/>
</dbReference>
<feature type="transmembrane region" description="Helical" evidence="1">
    <location>
        <begin position="40"/>
        <end position="60"/>
    </location>
</feature>
<proteinExistence type="predicted"/>
<dbReference type="NCBIfam" id="NF037968">
    <property type="entry name" value="SemiSWEET_2"/>
    <property type="match status" value="1"/>
</dbReference>
<gene>
    <name evidence="2" type="ORF">KK083_25135</name>
</gene>
<feature type="transmembrane region" description="Helical" evidence="1">
    <location>
        <begin position="66"/>
        <end position="85"/>
    </location>
</feature>
<dbReference type="InterPro" id="IPR047662">
    <property type="entry name" value="SemiSWEET"/>
</dbReference>
<accession>A0AAP2DRX5</accession>
<reference evidence="2 3" key="1">
    <citation type="submission" date="2021-05" db="EMBL/GenBank/DDBJ databases">
        <title>A Polyphasic approach of four new species of the genus Ohtaekwangia: Ohtaekwangia histidinii sp. nov., Ohtaekwangia cretensis sp. nov., Ohtaekwangia indiensis sp. nov., Ohtaekwangia reichenbachii sp. nov. from diverse environment.</title>
        <authorList>
            <person name="Octaviana S."/>
        </authorList>
    </citation>
    <scope>NUCLEOTIDE SEQUENCE [LARGE SCALE GENOMIC DNA]</scope>
    <source>
        <strain evidence="2 3">PWU4</strain>
    </source>
</reference>
<evidence type="ECO:0000256" key="1">
    <source>
        <dbReference type="SAM" id="Phobius"/>
    </source>
</evidence>
<organism evidence="2 3">
    <name type="scientific">Chryseosolibacter histidini</name>
    <dbReference type="NCBI Taxonomy" id="2782349"/>
    <lineage>
        <taxon>Bacteria</taxon>
        <taxon>Pseudomonadati</taxon>
        <taxon>Bacteroidota</taxon>
        <taxon>Cytophagia</taxon>
        <taxon>Cytophagales</taxon>
        <taxon>Chryseotaleaceae</taxon>
        <taxon>Chryseosolibacter</taxon>
    </lineage>
</organism>
<keyword evidence="3" id="KW-1185">Reference proteome</keyword>
<comment type="caution">
    <text evidence="2">The sequence shown here is derived from an EMBL/GenBank/DDBJ whole genome shotgun (WGS) entry which is preliminary data.</text>
</comment>
<dbReference type="Proteomes" id="UP001319200">
    <property type="component" value="Unassembled WGS sequence"/>
</dbReference>
<protein>
    <submittedName>
        <fullName evidence="2">SemiSWEET transporter</fullName>
    </submittedName>
</protein>
<feature type="transmembrane region" description="Helical" evidence="1">
    <location>
        <begin position="12"/>
        <end position="28"/>
    </location>
</feature>
<dbReference type="GO" id="GO:0016020">
    <property type="term" value="C:membrane"/>
    <property type="evidence" value="ECO:0007669"/>
    <property type="project" value="UniProtKB-SubCell"/>
</dbReference>
<keyword evidence="1" id="KW-0812">Transmembrane</keyword>
<dbReference type="Pfam" id="PF03083">
    <property type="entry name" value="MtN3_slv"/>
    <property type="match status" value="1"/>
</dbReference>
<name>A0AAP2DRX5_9BACT</name>
<dbReference type="GO" id="GO:0051119">
    <property type="term" value="F:sugar transmembrane transporter activity"/>
    <property type="evidence" value="ECO:0007669"/>
    <property type="project" value="InterPro"/>
</dbReference>
<keyword evidence="1" id="KW-0472">Membrane</keyword>
<evidence type="ECO:0000313" key="3">
    <source>
        <dbReference type="Proteomes" id="UP001319200"/>
    </source>
</evidence>